<evidence type="ECO:0000313" key="1">
    <source>
        <dbReference type="EMBL" id="QPQ90274.1"/>
    </source>
</evidence>
<keyword evidence="4" id="KW-1185">Reference proteome</keyword>
<name>A0AAP9XYC4_BURGL</name>
<dbReference type="EMBL" id="CP065600">
    <property type="protein sequence ID" value="QPQ90274.1"/>
    <property type="molecule type" value="Genomic_DNA"/>
</dbReference>
<evidence type="ECO:0000313" key="2">
    <source>
        <dbReference type="EMBL" id="USS43710.1"/>
    </source>
</evidence>
<accession>A0AAP9XYC4</accession>
<dbReference type="RefSeq" id="WP_017432954.1">
    <property type="nucleotide sequence ID" value="NZ_CP021075.1"/>
</dbReference>
<proteinExistence type="predicted"/>
<dbReference type="EMBL" id="CP099583">
    <property type="protein sequence ID" value="USS43710.1"/>
    <property type="molecule type" value="Genomic_DNA"/>
</dbReference>
<evidence type="ECO:0000313" key="4">
    <source>
        <dbReference type="Proteomes" id="UP001056386"/>
    </source>
</evidence>
<dbReference type="GeneID" id="45695022"/>
<organism evidence="1 3">
    <name type="scientific">Burkholderia glumae</name>
    <name type="common">Pseudomonas glumae</name>
    <dbReference type="NCBI Taxonomy" id="337"/>
    <lineage>
        <taxon>Bacteria</taxon>
        <taxon>Pseudomonadati</taxon>
        <taxon>Pseudomonadota</taxon>
        <taxon>Betaproteobacteria</taxon>
        <taxon>Burkholderiales</taxon>
        <taxon>Burkholderiaceae</taxon>
        <taxon>Burkholderia</taxon>
    </lineage>
</organism>
<evidence type="ECO:0000313" key="3">
    <source>
        <dbReference type="Proteomes" id="UP000594892"/>
    </source>
</evidence>
<dbReference type="Proteomes" id="UP001056386">
    <property type="component" value="Chromosome 2"/>
</dbReference>
<gene>
    <name evidence="1" type="ORF">I6H06_00350</name>
    <name evidence="2" type="ORF">NFI99_04470</name>
</gene>
<reference evidence="1 3" key="1">
    <citation type="submission" date="2020-12" db="EMBL/GenBank/DDBJ databases">
        <title>FDA dAtabase for Regulatory Grade micrObial Sequences (FDA-ARGOS): Supporting development and validation of Infectious Disease Dx tests.</title>
        <authorList>
            <person name="Minogue T."/>
            <person name="Wolcott M."/>
            <person name="Wasieloski L."/>
            <person name="Aguilar W."/>
            <person name="Moore D."/>
            <person name="Jaissle J."/>
            <person name="Tallon L."/>
            <person name="Sadzewicz L."/>
            <person name="Zhao X."/>
            <person name="Boylan J."/>
            <person name="Ott S."/>
            <person name="Bowen H."/>
            <person name="Vavikolanu K."/>
            <person name="Mehta A."/>
            <person name="Aluvathingal J."/>
            <person name="Nadendla S."/>
            <person name="Yan Y."/>
            <person name="Sichtig H."/>
        </authorList>
    </citation>
    <scope>NUCLEOTIDE SEQUENCE [LARGE SCALE GENOMIC DNA]</scope>
    <source>
        <strain evidence="1 3">FDAARGOS_949</strain>
    </source>
</reference>
<dbReference type="AlphaFoldDB" id="A0AAP9XYC4"/>
<reference evidence="2" key="2">
    <citation type="submission" date="2022-06" db="EMBL/GenBank/DDBJ databases">
        <title>Draft genome sequence of Burkholderia glumae strain GR20004 isolated from rice panicle showing bacterial panicle blight.</title>
        <authorList>
            <person name="Choi S.Y."/>
            <person name="Lee Y.H."/>
        </authorList>
    </citation>
    <scope>NUCLEOTIDE SEQUENCE</scope>
    <source>
        <strain evidence="2">GR20004</strain>
    </source>
</reference>
<protein>
    <submittedName>
        <fullName evidence="1">Uncharacterized protein</fullName>
    </submittedName>
</protein>
<dbReference type="Proteomes" id="UP000594892">
    <property type="component" value="Chromosome 1"/>
</dbReference>
<sequence length="84" mass="9094">MKDETSEQIEDLTAALLATSADSNATKVLLHYLQAFMQSRDGSFLACFVAYCEATIAFTKASTSVEPSSSLRAMLDRLAIAARQ</sequence>